<evidence type="ECO:0000313" key="2">
    <source>
        <dbReference type="Proteomes" id="UP001612915"/>
    </source>
</evidence>
<accession>A0ABW8AS40</accession>
<keyword evidence="2" id="KW-1185">Reference proteome</keyword>
<dbReference type="RefSeq" id="WP_398283706.1">
    <property type="nucleotide sequence ID" value="NZ_JBITLV010000007.1"/>
</dbReference>
<name>A0ABW8AS40_9ACTN</name>
<sequence length="518" mass="58483">MTVDPLGPFGNPDGSRAEIDRLLGDFVDFGHDNAFGALATRAEDSTARVIAGKLGAGKTVYLRRLQDHQARQASVYADVPRQDPPSTEVIVRACQWFSGQVLVEKWMQIWSRAILRAVVSHLLLRAELRVHVPDLHLADLETGYTELLGKYRRPRSIYNQVREIINDCHTAGELTRFLDNPLWDDLEDVLGEVIAHCPPLYFYLDAVDEEFGHAPMYWLKCQEGLFYQVMRMLRDHRFGGRLHVVVSIRDIVMSSVRRSEHAPRYHDEPHLRVLTWDADALTYLLQDKVRRLPEEFVMRRTTGDATLADWLGLGSLTNEWGVRERVEEYIIRHTRMIPRDVVSVGNELAAEVLRQKRNRRAKVPEDVVRQVVVRAAKRFGDSQLAQCANQVSSDLMPHGAATHTYSELYTSTQSYIAGVQDEMRSIVRLVGAARFPRADLEGLREIADPHFESATDLGTVLWMNGLLGYLDDGGREVFYTLGDVDEFKLPADVVTYVVHPCLAASVGLGTSGAALREA</sequence>
<organism evidence="1 2">
    <name type="scientific">Spongisporangium articulatum</name>
    <dbReference type="NCBI Taxonomy" id="3362603"/>
    <lineage>
        <taxon>Bacteria</taxon>
        <taxon>Bacillati</taxon>
        <taxon>Actinomycetota</taxon>
        <taxon>Actinomycetes</taxon>
        <taxon>Kineosporiales</taxon>
        <taxon>Kineosporiaceae</taxon>
        <taxon>Spongisporangium</taxon>
    </lineage>
</organism>
<reference evidence="1 2" key="1">
    <citation type="submission" date="2024-10" db="EMBL/GenBank/DDBJ databases">
        <title>The Natural Products Discovery Center: Release of the First 8490 Sequenced Strains for Exploring Actinobacteria Biosynthetic Diversity.</title>
        <authorList>
            <person name="Kalkreuter E."/>
            <person name="Kautsar S.A."/>
            <person name="Yang D."/>
            <person name="Bader C.D."/>
            <person name="Teijaro C.N."/>
            <person name="Fluegel L."/>
            <person name="Davis C.M."/>
            <person name="Simpson J.R."/>
            <person name="Lauterbach L."/>
            <person name="Steele A.D."/>
            <person name="Gui C."/>
            <person name="Meng S."/>
            <person name="Li G."/>
            <person name="Viehrig K."/>
            <person name="Ye F."/>
            <person name="Su P."/>
            <person name="Kiefer A.F."/>
            <person name="Nichols A."/>
            <person name="Cepeda A.J."/>
            <person name="Yan W."/>
            <person name="Fan B."/>
            <person name="Jiang Y."/>
            <person name="Adhikari A."/>
            <person name="Zheng C.-J."/>
            <person name="Schuster L."/>
            <person name="Cowan T.M."/>
            <person name="Smanski M.J."/>
            <person name="Chevrette M.G."/>
            <person name="De Carvalho L.P.S."/>
            <person name="Shen B."/>
        </authorList>
    </citation>
    <scope>NUCLEOTIDE SEQUENCE [LARGE SCALE GENOMIC DNA]</scope>
    <source>
        <strain evidence="1 2">NPDC049639</strain>
    </source>
</reference>
<dbReference type="EMBL" id="JBITLV010000007">
    <property type="protein sequence ID" value="MFI7589210.1"/>
    <property type="molecule type" value="Genomic_DNA"/>
</dbReference>
<evidence type="ECO:0008006" key="3">
    <source>
        <dbReference type="Google" id="ProtNLM"/>
    </source>
</evidence>
<protein>
    <recommendedName>
        <fullName evidence="3">ATP-binding protein</fullName>
    </recommendedName>
</protein>
<comment type="caution">
    <text evidence="1">The sequence shown here is derived from an EMBL/GenBank/DDBJ whole genome shotgun (WGS) entry which is preliminary data.</text>
</comment>
<gene>
    <name evidence="1" type="ORF">ACIB24_19265</name>
</gene>
<evidence type="ECO:0000313" key="1">
    <source>
        <dbReference type="EMBL" id="MFI7589210.1"/>
    </source>
</evidence>
<dbReference type="Proteomes" id="UP001612915">
    <property type="component" value="Unassembled WGS sequence"/>
</dbReference>
<proteinExistence type="predicted"/>